<dbReference type="GO" id="GO:0042744">
    <property type="term" value="P:hydrogen peroxide catabolic process"/>
    <property type="evidence" value="ECO:0007669"/>
    <property type="project" value="TreeGrafter"/>
</dbReference>
<evidence type="ECO:0000256" key="8">
    <source>
        <dbReference type="PIRSR" id="PIRSR637944-1"/>
    </source>
</evidence>
<protein>
    <recommendedName>
        <fullName evidence="6">Thioredoxin peroxidase</fullName>
    </recommendedName>
    <alternativeName>
        <fullName evidence="7">Thioredoxin-dependent peroxiredoxin</fullName>
    </alternativeName>
</protein>
<dbReference type="InterPro" id="IPR036249">
    <property type="entry name" value="Thioredoxin-like_sf"/>
</dbReference>
<comment type="function">
    <text evidence="9">Thiol-specific peroxidase that catalyzes the reduction of hydrogen peroxide and organic hydroperoxides to water and alcohols, respectively. Plays a role in cell protection against oxidative stress by detoxifying peroxides.</text>
</comment>
<dbReference type="GeneID" id="36283318"/>
<dbReference type="PANTHER" id="PTHR10430">
    <property type="entry name" value="PEROXIREDOXIN"/>
    <property type="match status" value="1"/>
</dbReference>
<evidence type="ECO:0000256" key="9">
    <source>
        <dbReference type="RuleBase" id="RU366011"/>
    </source>
</evidence>
<evidence type="ECO:0000256" key="1">
    <source>
        <dbReference type="ARBA" id="ARBA00010505"/>
    </source>
</evidence>
<evidence type="ECO:0000313" key="11">
    <source>
        <dbReference type="EMBL" id="OAF63255.1"/>
    </source>
</evidence>
<name>A0A177AMJ2_9PEZI</name>
<evidence type="ECO:0000256" key="6">
    <source>
        <dbReference type="ARBA" id="ARBA00032824"/>
    </source>
</evidence>
<dbReference type="InterPro" id="IPR037944">
    <property type="entry name" value="PRX5-like"/>
</dbReference>
<evidence type="ECO:0000259" key="10">
    <source>
        <dbReference type="PROSITE" id="PS51352"/>
    </source>
</evidence>
<dbReference type="InterPro" id="IPR013740">
    <property type="entry name" value="Redoxin"/>
</dbReference>
<dbReference type="GO" id="GO:0005739">
    <property type="term" value="C:mitochondrion"/>
    <property type="evidence" value="ECO:0007669"/>
    <property type="project" value="TreeGrafter"/>
</dbReference>
<feature type="active site" description="Cysteine sulfenic acid (-SOH) intermediate" evidence="8">
    <location>
        <position position="61"/>
    </location>
</feature>
<dbReference type="AlphaFoldDB" id="A0A177AMJ2"/>
<dbReference type="PROSITE" id="PS51352">
    <property type="entry name" value="THIOREDOXIN_2"/>
    <property type="match status" value="1"/>
</dbReference>
<sequence length="166" mass="17354">MSAPQVGDALPADTTFSYVPYSPENADFKACGMPVPYNASKEWANKKVVLFSVPGAFTPTCSVSHLPGYQAALPELKAKGVDIVAVVASNDPWVMSAWAKASGVKDDSILFLSDTDTKLASAWGWAAGGRTGRWAVVLENGKVTYAGKEEGQGVTVSGAEAVLAKL</sequence>
<feature type="domain" description="Thioredoxin" evidence="10">
    <location>
        <begin position="4"/>
        <end position="166"/>
    </location>
</feature>
<dbReference type="GO" id="GO:0034599">
    <property type="term" value="P:cellular response to oxidative stress"/>
    <property type="evidence" value="ECO:0007669"/>
    <property type="project" value="InterPro"/>
</dbReference>
<dbReference type="Proteomes" id="UP000077154">
    <property type="component" value="Unassembled WGS sequence"/>
</dbReference>
<proteinExistence type="inferred from homology"/>
<dbReference type="GO" id="GO:0045454">
    <property type="term" value="P:cell redox homeostasis"/>
    <property type="evidence" value="ECO:0007669"/>
    <property type="project" value="TreeGrafter"/>
</dbReference>
<dbReference type="GO" id="GO:0005777">
    <property type="term" value="C:peroxisome"/>
    <property type="evidence" value="ECO:0007669"/>
    <property type="project" value="TreeGrafter"/>
</dbReference>
<keyword evidence="5 9" id="KW-0676">Redox-active center</keyword>
<dbReference type="InterPro" id="IPR013766">
    <property type="entry name" value="Thioredoxin_domain"/>
</dbReference>
<comment type="similarity">
    <text evidence="1 9">Belongs to the peroxiredoxin family. Prx5 subfamily.</text>
</comment>
<evidence type="ECO:0000256" key="7">
    <source>
        <dbReference type="ARBA" id="ARBA00079296"/>
    </source>
</evidence>
<evidence type="ECO:0000256" key="4">
    <source>
        <dbReference type="ARBA" id="ARBA00023002"/>
    </source>
</evidence>
<dbReference type="RefSeq" id="XP_024328524.1">
    <property type="nucleotide sequence ID" value="XM_024463915.1"/>
</dbReference>
<keyword evidence="4 9" id="KW-0560">Oxidoreductase</keyword>
<organism evidence="11">
    <name type="scientific">Pseudogymnoascus destructans</name>
    <dbReference type="NCBI Taxonomy" id="655981"/>
    <lineage>
        <taxon>Eukaryota</taxon>
        <taxon>Fungi</taxon>
        <taxon>Dikarya</taxon>
        <taxon>Ascomycota</taxon>
        <taxon>Pezizomycotina</taxon>
        <taxon>Leotiomycetes</taxon>
        <taxon>Thelebolales</taxon>
        <taxon>Thelebolaceae</taxon>
        <taxon>Pseudogymnoascus</taxon>
    </lineage>
</organism>
<reference evidence="11" key="1">
    <citation type="submission" date="2016-03" db="EMBL/GenBank/DDBJ databases">
        <title>Updated assembly of Pseudogymnoascus destructans, the fungus causing white-nose syndrome of bats.</title>
        <authorList>
            <person name="Palmer J.M."/>
            <person name="Drees K.P."/>
            <person name="Foster J.T."/>
            <person name="Lindner D.L."/>
        </authorList>
    </citation>
    <scope>NUCLEOTIDE SEQUENCE [LARGE SCALE GENOMIC DNA]</scope>
    <source>
        <strain evidence="11">20631-21</strain>
    </source>
</reference>
<evidence type="ECO:0000256" key="2">
    <source>
        <dbReference type="ARBA" id="ARBA00022559"/>
    </source>
</evidence>
<keyword evidence="3 9" id="KW-0049">Antioxidant</keyword>
<evidence type="ECO:0000256" key="5">
    <source>
        <dbReference type="ARBA" id="ARBA00023284"/>
    </source>
</evidence>
<dbReference type="Gene3D" id="3.40.30.10">
    <property type="entry name" value="Glutaredoxin"/>
    <property type="match status" value="1"/>
</dbReference>
<evidence type="ECO:0000256" key="3">
    <source>
        <dbReference type="ARBA" id="ARBA00022862"/>
    </source>
</evidence>
<dbReference type="VEuPathDB" id="FungiDB:GMDG_04840"/>
<keyword evidence="2 9" id="KW-0575">Peroxidase</keyword>
<dbReference type="FunFam" id="3.40.30.10:FF:000020">
    <property type="entry name" value="Peroxiredoxin"/>
    <property type="match status" value="1"/>
</dbReference>
<dbReference type="Pfam" id="PF08534">
    <property type="entry name" value="Redoxin"/>
    <property type="match status" value="1"/>
</dbReference>
<gene>
    <name evidence="11" type="ORF">VC83_00219</name>
</gene>
<accession>A0A177AMJ2</accession>
<dbReference type="SUPFAM" id="SSF52833">
    <property type="entry name" value="Thioredoxin-like"/>
    <property type="match status" value="1"/>
</dbReference>
<dbReference type="EMBL" id="KV441386">
    <property type="protein sequence ID" value="OAF63255.1"/>
    <property type="molecule type" value="Genomic_DNA"/>
</dbReference>
<dbReference type="eggNOG" id="KOG0541">
    <property type="taxonomic scope" value="Eukaryota"/>
</dbReference>
<dbReference type="CDD" id="cd03013">
    <property type="entry name" value="PRX5_like"/>
    <property type="match status" value="1"/>
</dbReference>
<dbReference type="GO" id="GO:0008379">
    <property type="term" value="F:thioredoxin peroxidase activity"/>
    <property type="evidence" value="ECO:0007669"/>
    <property type="project" value="InterPro"/>
</dbReference>
<dbReference type="PANTHER" id="PTHR10430:SF16">
    <property type="entry name" value="PEROXIREDOXIN-5, MITOCHONDRIAL"/>
    <property type="match status" value="1"/>
</dbReference>
<dbReference type="OrthoDB" id="195498at2759"/>